<dbReference type="OrthoDB" id="9810781at2"/>
<sequence length="105" mass="11516">MLNETEYLDELLKKFIEIGIPGGTVIDSEGMGNALVCQNKIPIVGGVRQLFEHCKEGNKTIFSIVDSEEKLSQATELLEGKLIDLNEPGVGIAFYYKIDNVIGLS</sequence>
<proteinExistence type="predicted"/>
<reference evidence="1 2" key="1">
    <citation type="submission" date="2008-04" db="EMBL/GenBank/DDBJ databases">
        <title>Complete sequence of chromosome of Natranaerobius thermophilus JW/NM-WN-LF.</title>
        <authorList>
            <consortium name="US DOE Joint Genome Institute"/>
            <person name="Copeland A."/>
            <person name="Lucas S."/>
            <person name="Lapidus A."/>
            <person name="Glavina del Rio T."/>
            <person name="Dalin E."/>
            <person name="Tice H."/>
            <person name="Bruce D."/>
            <person name="Goodwin L."/>
            <person name="Pitluck S."/>
            <person name="Chertkov O."/>
            <person name="Brettin T."/>
            <person name="Detter J.C."/>
            <person name="Han C."/>
            <person name="Kuske C.R."/>
            <person name="Schmutz J."/>
            <person name="Larimer F."/>
            <person name="Land M."/>
            <person name="Hauser L."/>
            <person name="Kyrpides N."/>
            <person name="Lykidis A."/>
            <person name="Mesbah N.M."/>
            <person name="Wiegel J."/>
        </authorList>
    </citation>
    <scope>NUCLEOTIDE SEQUENCE [LARGE SCALE GENOMIC DNA]</scope>
    <source>
        <strain evidence="2">ATCC BAA-1301 / DSM 18059 / JW/NM-WN-LF</strain>
    </source>
</reference>
<gene>
    <name evidence="1" type="ordered locus">Nther_0277</name>
</gene>
<dbReference type="STRING" id="457570.Nther_0277"/>
<dbReference type="EMBL" id="CP001034">
    <property type="protein sequence ID" value="ACB83875.1"/>
    <property type="molecule type" value="Genomic_DNA"/>
</dbReference>
<keyword evidence="2" id="KW-1185">Reference proteome</keyword>
<dbReference type="InterPro" id="IPR011322">
    <property type="entry name" value="N-reg_PII-like_a/b"/>
</dbReference>
<accession>B2A4V3</accession>
<evidence type="ECO:0000313" key="2">
    <source>
        <dbReference type="Proteomes" id="UP000001683"/>
    </source>
</evidence>
<protein>
    <recommendedName>
        <fullName evidence="3">Nitrogen regulatory protein P-II</fullName>
    </recommendedName>
</protein>
<organism evidence="1 2">
    <name type="scientific">Natranaerobius thermophilus (strain ATCC BAA-1301 / DSM 18059 / JW/NM-WN-LF)</name>
    <dbReference type="NCBI Taxonomy" id="457570"/>
    <lineage>
        <taxon>Bacteria</taxon>
        <taxon>Bacillati</taxon>
        <taxon>Bacillota</taxon>
        <taxon>Clostridia</taxon>
        <taxon>Natranaerobiales</taxon>
        <taxon>Natranaerobiaceae</taxon>
        <taxon>Natranaerobius</taxon>
    </lineage>
</organism>
<name>B2A4V3_NATTJ</name>
<dbReference type="Proteomes" id="UP000001683">
    <property type="component" value="Chromosome"/>
</dbReference>
<dbReference type="eggNOG" id="COG0347">
    <property type="taxonomic scope" value="Bacteria"/>
</dbReference>
<dbReference type="HOGENOM" id="CLU_155828_0_0_9"/>
<dbReference type="SUPFAM" id="SSF54913">
    <property type="entry name" value="GlnB-like"/>
    <property type="match status" value="1"/>
</dbReference>
<reference evidence="1 2" key="2">
    <citation type="journal article" date="2011" name="J. Bacteriol.">
        <title>Complete genome sequence of the anaerobic, halophilic alkalithermophile Natranaerobius thermophilus JW/NM-WN-LF.</title>
        <authorList>
            <person name="Zhao B."/>
            <person name="Mesbah N.M."/>
            <person name="Dalin E."/>
            <person name="Goodwin L."/>
            <person name="Nolan M."/>
            <person name="Pitluck S."/>
            <person name="Chertkov O."/>
            <person name="Brettin T.S."/>
            <person name="Han J."/>
            <person name="Larimer F.W."/>
            <person name="Land M.L."/>
            <person name="Hauser L."/>
            <person name="Kyrpides N."/>
            <person name="Wiegel J."/>
        </authorList>
    </citation>
    <scope>NUCLEOTIDE SEQUENCE [LARGE SCALE GENOMIC DNA]</scope>
    <source>
        <strain evidence="2">ATCC BAA-1301 / DSM 18059 / JW/NM-WN-LF</strain>
    </source>
</reference>
<dbReference type="AlphaFoldDB" id="B2A4V3"/>
<evidence type="ECO:0000313" key="1">
    <source>
        <dbReference type="EMBL" id="ACB83875.1"/>
    </source>
</evidence>
<evidence type="ECO:0008006" key="3">
    <source>
        <dbReference type="Google" id="ProtNLM"/>
    </source>
</evidence>
<dbReference type="RefSeq" id="WP_012446763.1">
    <property type="nucleotide sequence ID" value="NC_010718.1"/>
</dbReference>
<dbReference type="KEGG" id="nth:Nther_0277"/>
<dbReference type="InParanoid" id="B2A4V3"/>